<name>J0D207_AURST</name>
<organism evidence="2 3">
    <name type="scientific">Auricularia subglabra (strain TFB-10046 / SS5)</name>
    <name type="common">White-rot fungus</name>
    <name type="synonym">Auricularia delicata (strain TFB10046)</name>
    <dbReference type="NCBI Taxonomy" id="717982"/>
    <lineage>
        <taxon>Eukaryota</taxon>
        <taxon>Fungi</taxon>
        <taxon>Dikarya</taxon>
        <taxon>Basidiomycota</taxon>
        <taxon>Agaricomycotina</taxon>
        <taxon>Agaricomycetes</taxon>
        <taxon>Auriculariales</taxon>
        <taxon>Auriculariaceae</taxon>
        <taxon>Auricularia</taxon>
    </lineage>
</organism>
<feature type="region of interest" description="Disordered" evidence="1">
    <location>
        <begin position="75"/>
        <end position="167"/>
    </location>
</feature>
<gene>
    <name evidence="2" type="ORF">AURDEDRAFT_178262</name>
</gene>
<dbReference type="EMBL" id="JH688776">
    <property type="protein sequence ID" value="EJD32642.1"/>
    <property type="molecule type" value="Genomic_DNA"/>
</dbReference>
<proteinExistence type="predicted"/>
<dbReference type="Proteomes" id="UP000006514">
    <property type="component" value="Unassembled WGS sequence"/>
</dbReference>
<dbReference type="InParanoid" id="J0D207"/>
<reference evidence="3" key="1">
    <citation type="journal article" date="2012" name="Science">
        <title>The Paleozoic origin of enzymatic lignin decomposition reconstructed from 31 fungal genomes.</title>
        <authorList>
            <person name="Floudas D."/>
            <person name="Binder M."/>
            <person name="Riley R."/>
            <person name="Barry K."/>
            <person name="Blanchette R.A."/>
            <person name="Henrissat B."/>
            <person name="Martinez A.T."/>
            <person name="Otillar R."/>
            <person name="Spatafora J.W."/>
            <person name="Yadav J.S."/>
            <person name="Aerts A."/>
            <person name="Benoit I."/>
            <person name="Boyd A."/>
            <person name="Carlson A."/>
            <person name="Copeland A."/>
            <person name="Coutinho P.M."/>
            <person name="de Vries R.P."/>
            <person name="Ferreira P."/>
            <person name="Findley K."/>
            <person name="Foster B."/>
            <person name="Gaskell J."/>
            <person name="Glotzer D."/>
            <person name="Gorecki P."/>
            <person name="Heitman J."/>
            <person name="Hesse C."/>
            <person name="Hori C."/>
            <person name="Igarashi K."/>
            <person name="Jurgens J.A."/>
            <person name="Kallen N."/>
            <person name="Kersten P."/>
            <person name="Kohler A."/>
            <person name="Kuees U."/>
            <person name="Kumar T.K.A."/>
            <person name="Kuo A."/>
            <person name="LaButti K."/>
            <person name="Larrondo L.F."/>
            <person name="Lindquist E."/>
            <person name="Ling A."/>
            <person name="Lombard V."/>
            <person name="Lucas S."/>
            <person name="Lundell T."/>
            <person name="Martin R."/>
            <person name="McLaughlin D.J."/>
            <person name="Morgenstern I."/>
            <person name="Morin E."/>
            <person name="Murat C."/>
            <person name="Nagy L.G."/>
            <person name="Nolan M."/>
            <person name="Ohm R.A."/>
            <person name="Patyshakuliyeva A."/>
            <person name="Rokas A."/>
            <person name="Ruiz-Duenas F.J."/>
            <person name="Sabat G."/>
            <person name="Salamov A."/>
            <person name="Samejima M."/>
            <person name="Schmutz J."/>
            <person name="Slot J.C."/>
            <person name="St John F."/>
            <person name="Stenlid J."/>
            <person name="Sun H."/>
            <person name="Sun S."/>
            <person name="Syed K."/>
            <person name="Tsang A."/>
            <person name="Wiebenga A."/>
            <person name="Young D."/>
            <person name="Pisabarro A."/>
            <person name="Eastwood D.C."/>
            <person name="Martin F."/>
            <person name="Cullen D."/>
            <person name="Grigoriev I.V."/>
            <person name="Hibbett D.S."/>
        </authorList>
    </citation>
    <scope>NUCLEOTIDE SEQUENCE [LARGE SCALE GENOMIC DNA]</scope>
    <source>
        <strain evidence="3">TFB10046</strain>
    </source>
</reference>
<dbReference type="AlphaFoldDB" id="J0D207"/>
<sequence length="176" mass="19865">MPPPQLIPPCFFQAPEVVYDSTLHSAYDAREAFKEEVEEQAHQGWQRRNDLGSDSLDAATLRRYLKAARRSYMEDWPNLTELDSADIDDKKKNGSAGSDHEAETHASQSAAPQRHKARSKGSAATDKEGTTTTPKNKKKRRVVAEQGSADEQPAKRPRTSKYVFQSHSWHRIHLLP</sequence>
<accession>J0D207</accession>
<evidence type="ECO:0000313" key="3">
    <source>
        <dbReference type="Proteomes" id="UP000006514"/>
    </source>
</evidence>
<protein>
    <submittedName>
        <fullName evidence="2">Uncharacterized protein</fullName>
    </submittedName>
</protein>
<keyword evidence="3" id="KW-1185">Reference proteome</keyword>
<dbReference type="KEGG" id="adl:AURDEDRAFT_178262"/>
<feature type="compositionally biased region" description="Basic and acidic residues" evidence="1">
    <location>
        <begin position="87"/>
        <end position="104"/>
    </location>
</feature>
<evidence type="ECO:0000256" key="1">
    <source>
        <dbReference type="SAM" id="MobiDB-lite"/>
    </source>
</evidence>
<evidence type="ECO:0000313" key="2">
    <source>
        <dbReference type="EMBL" id="EJD32642.1"/>
    </source>
</evidence>